<comment type="caution">
    <text evidence="2">The sequence shown here is derived from an EMBL/GenBank/DDBJ whole genome shotgun (WGS) entry which is preliminary data.</text>
</comment>
<dbReference type="Proteomes" id="UP000245506">
    <property type="component" value="Unassembled WGS sequence"/>
</dbReference>
<accession>A0A317C400</accession>
<dbReference type="RefSeq" id="WP_109825178.1">
    <property type="nucleotide sequence ID" value="NZ_QGKL01000042.1"/>
</dbReference>
<dbReference type="EMBL" id="QGKL01000042">
    <property type="protein sequence ID" value="PWQ93416.1"/>
    <property type="molecule type" value="Genomic_DNA"/>
</dbReference>
<protein>
    <recommendedName>
        <fullName evidence="4">RES domain-containing protein</fullName>
    </recommendedName>
</protein>
<evidence type="ECO:0000313" key="3">
    <source>
        <dbReference type="Proteomes" id="UP000245506"/>
    </source>
</evidence>
<keyword evidence="3" id="KW-1185">Reference proteome</keyword>
<organism evidence="2 3">
    <name type="scientific">Leucothrix arctica</name>
    <dbReference type="NCBI Taxonomy" id="1481894"/>
    <lineage>
        <taxon>Bacteria</taxon>
        <taxon>Pseudomonadati</taxon>
        <taxon>Pseudomonadota</taxon>
        <taxon>Gammaproteobacteria</taxon>
        <taxon>Thiotrichales</taxon>
        <taxon>Thiotrichaceae</taxon>
        <taxon>Leucothrix</taxon>
    </lineage>
</organism>
<sequence length="82" mass="9309">MRVRLGNSDYREKASQDRQAAIAKDDEPTSWEVSDLLRTHQEIGLIDPSRKDPKAWHVTLFRWNESGAPIISLVGEPTPIVL</sequence>
<gene>
    <name evidence="2" type="ORF">DKT75_17455</name>
</gene>
<feature type="region of interest" description="Disordered" evidence="1">
    <location>
        <begin position="1"/>
        <end position="28"/>
    </location>
</feature>
<evidence type="ECO:0000313" key="2">
    <source>
        <dbReference type="EMBL" id="PWQ93416.1"/>
    </source>
</evidence>
<evidence type="ECO:0000256" key="1">
    <source>
        <dbReference type="SAM" id="MobiDB-lite"/>
    </source>
</evidence>
<dbReference type="AlphaFoldDB" id="A0A317C400"/>
<dbReference type="OrthoDB" id="648213at2"/>
<reference evidence="2 3" key="1">
    <citation type="submission" date="2018-05" db="EMBL/GenBank/DDBJ databases">
        <title>Leucothrix arctica sp. nov., isolated from Arctic seawater.</title>
        <authorList>
            <person name="Choi A."/>
            <person name="Baek K."/>
        </authorList>
    </citation>
    <scope>NUCLEOTIDE SEQUENCE [LARGE SCALE GENOMIC DNA]</scope>
    <source>
        <strain evidence="2 3">IMCC9719</strain>
    </source>
</reference>
<name>A0A317C400_9GAMM</name>
<proteinExistence type="predicted"/>
<evidence type="ECO:0008006" key="4">
    <source>
        <dbReference type="Google" id="ProtNLM"/>
    </source>
</evidence>